<accession>A5BJB4</accession>
<dbReference type="AlphaFoldDB" id="A5BJB4"/>
<sequence>MKLHACVHGSHAKVTRPPPLQPVQLFPHRRCPLKTFYPTRPLQELDGRGIVGDARGELSPRRPGSTEAVPHAPIKAAVAGSVLGRRRQAAAAGSPPRCRRRNTAANAAQVASVGAARKSAAQADFKDLRRCVSHLHFLRHYLRR</sequence>
<evidence type="ECO:0000256" key="1">
    <source>
        <dbReference type="SAM" id="MobiDB-lite"/>
    </source>
</evidence>
<organism evidence="2">
    <name type="scientific">Vitis vinifera</name>
    <name type="common">Grape</name>
    <dbReference type="NCBI Taxonomy" id="29760"/>
    <lineage>
        <taxon>Eukaryota</taxon>
        <taxon>Viridiplantae</taxon>
        <taxon>Streptophyta</taxon>
        <taxon>Embryophyta</taxon>
        <taxon>Tracheophyta</taxon>
        <taxon>Spermatophyta</taxon>
        <taxon>Magnoliopsida</taxon>
        <taxon>eudicotyledons</taxon>
        <taxon>Gunneridae</taxon>
        <taxon>Pentapetalae</taxon>
        <taxon>rosids</taxon>
        <taxon>Vitales</taxon>
        <taxon>Vitaceae</taxon>
        <taxon>Viteae</taxon>
        <taxon>Vitis</taxon>
    </lineage>
</organism>
<dbReference type="EMBL" id="AM461381">
    <property type="protein sequence ID" value="CAN63552.1"/>
    <property type="molecule type" value="Genomic_DNA"/>
</dbReference>
<feature type="region of interest" description="Disordered" evidence="1">
    <location>
        <begin position="51"/>
        <end position="70"/>
    </location>
</feature>
<proteinExistence type="predicted"/>
<evidence type="ECO:0000313" key="2">
    <source>
        <dbReference type="EMBL" id="CAN63552.1"/>
    </source>
</evidence>
<name>A5BJB4_VITVI</name>
<reference evidence="2" key="1">
    <citation type="journal article" date="2007" name="PLoS ONE">
        <title>The first genome sequence of an elite grapevine cultivar (Pinot noir Vitis vinifera L.): coping with a highly heterozygous genome.</title>
        <authorList>
            <person name="Velasco R."/>
            <person name="Zharkikh A."/>
            <person name="Troggio M."/>
            <person name="Cartwright D.A."/>
            <person name="Cestaro A."/>
            <person name="Pruss D."/>
            <person name="Pindo M."/>
            <person name="FitzGerald L.M."/>
            <person name="Vezzulli S."/>
            <person name="Reid J."/>
            <person name="Malacarne G."/>
            <person name="Iliev D."/>
            <person name="Coppola G."/>
            <person name="Wardell B."/>
            <person name="Micheletti D."/>
            <person name="Macalma T."/>
            <person name="Facci M."/>
            <person name="Mitchell J.T."/>
            <person name="Perazzolli M."/>
            <person name="Eldredge G."/>
            <person name="Gatto P."/>
            <person name="Oyzerski R."/>
            <person name="Moretto M."/>
            <person name="Gutin N."/>
            <person name="Stefanini M."/>
            <person name="Chen Y."/>
            <person name="Segala C."/>
            <person name="Davenport C."/>
            <person name="Dematte L."/>
            <person name="Mraz A."/>
            <person name="Battilana J."/>
            <person name="Stormo K."/>
            <person name="Costa F."/>
            <person name="Tao Q."/>
            <person name="Si-Ammour A."/>
            <person name="Harkins T."/>
            <person name="Lackey A."/>
            <person name="Perbost C."/>
            <person name="Taillon B."/>
            <person name="Stella A."/>
            <person name="Solovyev V."/>
            <person name="Fawcett J.A."/>
            <person name="Sterck L."/>
            <person name="Vandepoele K."/>
            <person name="Grando S.M."/>
            <person name="Toppo S."/>
            <person name="Moser C."/>
            <person name="Lanchbury J."/>
            <person name="Bogden R."/>
            <person name="Skolnick M."/>
            <person name="Sgaramella V."/>
            <person name="Bhatnagar S.K."/>
            <person name="Fontana P."/>
            <person name="Gutin A."/>
            <person name="Van de Peer Y."/>
            <person name="Salamini F."/>
            <person name="Viola R."/>
        </authorList>
    </citation>
    <scope>NUCLEOTIDE SEQUENCE</scope>
</reference>
<feature type="region of interest" description="Disordered" evidence="1">
    <location>
        <begin position="84"/>
        <end position="105"/>
    </location>
</feature>
<gene>
    <name evidence="2" type="ORF">VITISV_032107</name>
</gene>
<protein>
    <submittedName>
        <fullName evidence="2">Uncharacterized protein</fullName>
    </submittedName>
</protein>